<dbReference type="PRINTS" id="PR00046">
    <property type="entry name" value="SIGMA70FCT"/>
</dbReference>
<dbReference type="SMART" id="SM00355">
    <property type="entry name" value="ZnF_C2H2"/>
    <property type="match status" value="2"/>
</dbReference>
<accession>A0ABR2YBZ1</accession>
<keyword evidence="4" id="KW-0238">DNA-binding</keyword>
<dbReference type="Pfam" id="PF04542">
    <property type="entry name" value="Sigma70_r2"/>
    <property type="match status" value="1"/>
</dbReference>
<dbReference type="Pfam" id="PF04545">
    <property type="entry name" value="Sigma70_r4"/>
    <property type="match status" value="1"/>
</dbReference>
<evidence type="ECO:0000256" key="1">
    <source>
        <dbReference type="ARBA" id="ARBA00007788"/>
    </source>
</evidence>
<dbReference type="PANTHER" id="PTHR30603">
    <property type="entry name" value="RNA POLYMERASE SIGMA FACTOR RPO"/>
    <property type="match status" value="1"/>
</dbReference>
<feature type="domain" description="C2H2-type" evidence="7">
    <location>
        <begin position="121"/>
        <end position="144"/>
    </location>
</feature>
<feature type="compositionally biased region" description="Basic and acidic residues" evidence="6">
    <location>
        <begin position="198"/>
        <end position="210"/>
    </location>
</feature>
<evidence type="ECO:0000256" key="2">
    <source>
        <dbReference type="ARBA" id="ARBA00023015"/>
    </source>
</evidence>
<dbReference type="InterPro" id="IPR000943">
    <property type="entry name" value="RNA_pol_sigma70"/>
</dbReference>
<keyword evidence="2" id="KW-0805">Transcription regulation</keyword>
<dbReference type="PROSITE" id="PS00715">
    <property type="entry name" value="SIGMA70_1"/>
    <property type="match status" value="1"/>
</dbReference>
<comment type="similarity">
    <text evidence="1">Belongs to the sigma-70 factor family.</text>
</comment>
<dbReference type="PROSITE" id="PS00028">
    <property type="entry name" value="ZINC_FINGER_C2H2_1"/>
    <property type="match status" value="2"/>
</dbReference>
<keyword evidence="5" id="KW-0804">Transcription</keyword>
<evidence type="ECO:0000256" key="6">
    <source>
        <dbReference type="SAM" id="MobiDB-lite"/>
    </source>
</evidence>
<sequence length="610" mass="68519">MDRIKSSYEGLLTASTQLLQVCASAHLSQVERSRATQDLEAAYRAFDDACRDLQSRLESARSLRATSQSRVGARPSHWPSFKCTACQLQLPNAHLLDIHIQEVHDSFFAAQAARRMKVFRCLVEGCSRTFHTVAERRQHLYDQHCYPRGFDYETMHLGRRQGQHRPEEEFRHTAPHRPQSMYAAAGSAAGTSQQELVRSAHQEPTAHDPTAKSADVVQKDRPSDGGEAVRSATEQEHKQPAARADVRRMRQRRRIVVDPLATTEEAAESKQLGKLSRELEKGRKGNTDGVSARQTEAYLSRIVQKGVSHEKAVNERQIELQRILTPAEIVEMQGLKSEAHLELLLSNVSLARCLMLQYNLRLVISIAKHYVGRGVELQDLIQEGILGLMRAVDKFEGSKGFKFSTYSHWWIRQAVSRCVSEQSRVVRLPQHITEAVKRISQVRAELAAKDDFGRQISNEEVAAVLGLSPAKVAFYCKVALPIKSLDAPAALAGSYKDNSEETMLGDEIDSQEVEGAEESLSARLNSRMKDEVLQHDINTVLFTLPARERNVIRMRYGLHRQDGRGMTLGDLSAAYGLTKERIRQLEESALHKLRRHKSVLTAHLALPTPA</sequence>
<dbReference type="EMBL" id="JALJOT010000016">
    <property type="protein sequence ID" value="KAK9902018.1"/>
    <property type="molecule type" value="Genomic_DNA"/>
</dbReference>
<comment type="caution">
    <text evidence="10">The sequence shown here is derived from an EMBL/GenBank/DDBJ whole genome shotgun (WGS) entry which is preliminary data.</text>
</comment>
<dbReference type="InterPro" id="IPR050239">
    <property type="entry name" value="Sigma-70_RNA_pol_init_factors"/>
</dbReference>
<evidence type="ECO:0000259" key="7">
    <source>
        <dbReference type="PROSITE" id="PS00028"/>
    </source>
</evidence>
<feature type="compositionally biased region" description="Basic and acidic residues" evidence="6">
    <location>
        <begin position="233"/>
        <end position="248"/>
    </location>
</feature>
<evidence type="ECO:0000256" key="4">
    <source>
        <dbReference type="ARBA" id="ARBA00023125"/>
    </source>
</evidence>
<evidence type="ECO:0000313" key="10">
    <source>
        <dbReference type="EMBL" id="KAK9902018.1"/>
    </source>
</evidence>
<evidence type="ECO:0000259" key="9">
    <source>
        <dbReference type="PROSITE" id="PS00716"/>
    </source>
</evidence>
<feature type="domain" description="RNA polymerase sigma-70" evidence="9">
    <location>
        <begin position="567"/>
        <end position="593"/>
    </location>
</feature>
<evidence type="ECO:0000313" key="11">
    <source>
        <dbReference type="Proteomes" id="UP001491310"/>
    </source>
</evidence>
<dbReference type="PROSITE" id="PS00716">
    <property type="entry name" value="SIGMA70_2"/>
    <property type="match status" value="1"/>
</dbReference>
<keyword evidence="3" id="KW-0731">Sigma factor</keyword>
<dbReference type="SUPFAM" id="SSF88946">
    <property type="entry name" value="Sigma2 domain of RNA polymerase sigma factors"/>
    <property type="match status" value="1"/>
</dbReference>
<evidence type="ECO:0000256" key="5">
    <source>
        <dbReference type="ARBA" id="ARBA00023163"/>
    </source>
</evidence>
<proteinExistence type="inferred from homology"/>
<feature type="domain" description="RNA polymerase sigma-70" evidence="8">
    <location>
        <begin position="379"/>
        <end position="392"/>
    </location>
</feature>
<keyword evidence="11" id="KW-1185">Reference proteome</keyword>
<protein>
    <recommendedName>
        <fullName evidence="12">RNA polymerase sigma factor</fullName>
    </recommendedName>
</protein>
<dbReference type="InterPro" id="IPR013087">
    <property type="entry name" value="Znf_C2H2_type"/>
</dbReference>
<feature type="compositionally biased region" description="Basic and acidic residues" evidence="6">
    <location>
        <begin position="275"/>
        <end position="286"/>
    </location>
</feature>
<dbReference type="Proteomes" id="UP001491310">
    <property type="component" value="Unassembled WGS sequence"/>
</dbReference>
<dbReference type="InterPro" id="IPR007630">
    <property type="entry name" value="RNA_pol_sigma70_r4"/>
</dbReference>
<evidence type="ECO:0000259" key="8">
    <source>
        <dbReference type="PROSITE" id="PS00715"/>
    </source>
</evidence>
<dbReference type="InterPro" id="IPR036388">
    <property type="entry name" value="WH-like_DNA-bd_sf"/>
</dbReference>
<feature type="domain" description="C2H2-type" evidence="7">
    <location>
        <begin position="83"/>
        <end position="104"/>
    </location>
</feature>
<dbReference type="Gene3D" id="1.10.10.10">
    <property type="entry name" value="Winged helix-like DNA-binding domain superfamily/Winged helix DNA-binding domain"/>
    <property type="match status" value="2"/>
</dbReference>
<evidence type="ECO:0000256" key="3">
    <source>
        <dbReference type="ARBA" id="ARBA00023082"/>
    </source>
</evidence>
<feature type="region of interest" description="Disordered" evidence="6">
    <location>
        <begin position="267"/>
        <end position="290"/>
    </location>
</feature>
<gene>
    <name evidence="10" type="ORF">WJX75_001343</name>
</gene>
<dbReference type="InterPro" id="IPR013325">
    <property type="entry name" value="RNA_pol_sigma_r2"/>
</dbReference>
<evidence type="ECO:0008006" key="12">
    <source>
        <dbReference type="Google" id="ProtNLM"/>
    </source>
</evidence>
<dbReference type="InterPro" id="IPR014284">
    <property type="entry name" value="RNA_pol_sigma-70_dom"/>
</dbReference>
<dbReference type="InterPro" id="IPR007627">
    <property type="entry name" value="RNA_pol_sigma70_r2"/>
</dbReference>
<name>A0ABR2YBZ1_9CHLO</name>
<feature type="region of interest" description="Disordered" evidence="6">
    <location>
        <begin position="181"/>
        <end position="250"/>
    </location>
</feature>
<dbReference type="NCBIfam" id="TIGR02937">
    <property type="entry name" value="sigma70-ECF"/>
    <property type="match status" value="1"/>
</dbReference>
<dbReference type="InterPro" id="IPR013324">
    <property type="entry name" value="RNA_pol_sigma_r3/r4-like"/>
</dbReference>
<dbReference type="PANTHER" id="PTHR30603:SF47">
    <property type="entry name" value="RNA POLYMERASE SIGMA FACTOR SIGD, CHLOROPLASTIC"/>
    <property type="match status" value="1"/>
</dbReference>
<reference evidence="10 11" key="1">
    <citation type="journal article" date="2024" name="Nat. Commun.">
        <title>Phylogenomics reveals the evolutionary origins of lichenization in chlorophyte algae.</title>
        <authorList>
            <person name="Puginier C."/>
            <person name="Libourel C."/>
            <person name="Otte J."/>
            <person name="Skaloud P."/>
            <person name="Haon M."/>
            <person name="Grisel S."/>
            <person name="Petersen M."/>
            <person name="Berrin J.G."/>
            <person name="Delaux P.M."/>
            <person name="Dal Grande F."/>
            <person name="Keller J."/>
        </authorList>
    </citation>
    <scope>NUCLEOTIDE SEQUENCE [LARGE SCALE GENOMIC DNA]</scope>
    <source>
        <strain evidence="10 11">SAG 216-7</strain>
    </source>
</reference>
<feature type="compositionally biased region" description="Low complexity" evidence="6">
    <location>
        <begin position="183"/>
        <end position="194"/>
    </location>
</feature>
<dbReference type="SUPFAM" id="SSF88659">
    <property type="entry name" value="Sigma3 and sigma4 domains of RNA polymerase sigma factors"/>
    <property type="match status" value="2"/>
</dbReference>
<dbReference type="CDD" id="cd06171">
    <property type="entry name" value="Sigma70_r4"/>
    <property type="match status" value="1"/>
</dbReference>
<organism evidence="10 11">
    <name type="scientific">Coccomyxa subellipsoidea</name>
    <dbReference type="NCBI Taxonomy" id="248742"/>
    <lineage>
        <taxon>Eukaryota</taxon>
        <taxon>Viridiplantae</taxon>
        <taxon>Chlorophyta</taxon>
        <taxon>core chlorophytes</taxon>
        <taxon>Trebouxiophyceae</taxon>
        <taxon>Trebouxiophyceae incertae sedis</taxon>
        <taxon>Coccomyxaceae</taxon>
        <taxon>Coccomyxa</taxon>
    </lineage>
</organism>
<dbReference type="Gene3D" id="1.10.601.10">
    <property type="entry name" value="RNA Polymerase Primary Sigma Factor"/>
    <property type="match status" value="1"/>
</dbReference>